<comment type="subcellular location">
    <subcellularLocation>
        <location evidence="1">Membrane</location>
        <topology evidence="1">Multi-pass membrane protein</topology>
    </subcellularLocation>
</comment>
<keyword evidence="4 8" id="KW-1133">Transmembrane helix</keyword>
<keyword evidence="7" id="KW-0325">Glycoprotein</keyword>
<feature type="domain" description="CNNM transmembrane" evidence="11">
    <location>
        <begin position="9"/>
        <end position="192"/>
    </location>
</feature>
<dbReference type="Pfam" id="PF01595">
    <property type="entry name" value="CNNM"/>
    <property type="match status" value="1"/>
</dbReference>
<proteinExistence type="predicted"/>
<dbReference type="Pfam" id="PF00571">
    <property type="entry name" value="CBS"/>
    <property type="match status" value="1"/>
</dbReference>
<reference evidence="12" key="1">
    <citation type="submission" date="2020-06" db="EMBL/GenBank/DDBJ databases">
        <authorList>
            <person name="Li T."/>
            <person name="Hu X."/>
            <person name="Zhang T."/>
            <person name="Song X."/>
            <person name="Zhang H."/>
            <person name="Dai N."/>
            <person name="Sheng W."/>
            <person name="Hou X."/>
            <person name="Wei L."/>
        </authorList>
    </citation>
    <scope>NUCLEOTIDE SEQUENCE</scope>
    <source>
        <strain evidence="12">3651</strain>
        <tissue evidence="12">Leaf</tissue>
    </source>
</reference>
<dbReference type="PROSITE" id="PS51846">
    <property type="entry name" value="CNNM"/>
    <property type="match status" value="1"/>
</dbReference>
<dbReference type="GO" id="GO:0010960">
    <property type="term" value="P:magnesium ion homeostasis"/>
    <property type="evidence" value="ECO:0007669"/>
    <property type="project" value="InterPro"/>
</dbReference>
<comment type="caution">
    <text evidence="12">The sequence shown here is derived from an EMBL/GenBank/DDBJ whole genome shotgun (WGS) entry which is preliminary data.</text>
</comment>
<evidence type="ECO:0000256" key="10">
    <source>
        <dbReference type="SAM" id="Phobius"/>
    </source>
</evidence>
<evidence type="ECO:0000256" key="6">
    <source>
        <dbReference type="ARBA" id="ARBA00023136"/>
    </source>
</evidence>
<dbReference type="InterPro" id="IPR044751">
    <property type="entry name" value="Ion_transp-like_CBS"/>
</dbReference>
<feature type="compositionally biased region" description="Polar residues" evidence="9">
    <location>
        <begin position="319"/>
        <end position="333"/>
    </location>
</feature>
<dbReference type="CDD" id="cd04590">
    <property type="entry name" value="CBS_pair_CorC_HlyC_assoc"/>
    <property type="match status" value="1"/>
</dbReference>
<evidence type="ECO:0000256" key="2">
    <source>
        <dbReference type="ARBA" id="ARBA00022692"/>
    </source>
</evidence>
<dbReference type="AlphaFoldDB" id="A0AAE1YJL4"/>
<keyword evidence="2 8" id="KW-0812">Transmembrane</keyword>
<dbReference type="InterPro" id="IPR045095">
    <property type="entry name" value="ACDP"/>
</dbReference>
<dbReference type="Proteomes" id="UP001293254">
    <property type="component" value="Unassembled WGS sequence"/>
</dbReference>
<dbReference type="InterPro" id="IPR002550">
    <property type="entry name" value="CNNM"/>
</dbReference>
<evidence type="ECO:0000256" key="1">
    <source>
        <dbReference type="ARBA" id="ARBA00004141"/>
    </source>
</evidence>
<feature type="transmembrane region" description="Helical" evidence="10">
    <location>
        <begin position="98"/>
        <end position="116"/>
    </location>
</feature>
<feature type="region of interest" description="Disordered" evidence="9">
    <location>
        <begin position="310"/>
        <end position="365"/>
    </location>
</feature>
<reference evidence="12" key="2">
    <citation type="journal article" date="2024" name="Plant">
        <title>Genomic evolution and insights into agronomic trait innovations of Sesamum species.</title>
        <authorList>
            <person name="Miao H."/>
            <person name="Wang L."/>
            <person name="Qu L."/>
            <person name="Liu H."/>
            <person name="Sun Y."/>
            <person name="Le M."/>
            <person name="Wang Q."/>
            <person name="Wei S."/>
            <person name="Zheng Y."/>
            <person name="Lin W."/>
            <person name="Duan Y."/>
            <person name="Cao H."/>
            <person name="Xiong S."/>
            <person name="Wang X."/>
            <person name="Wei L."/>
            <person name="Li C."/>
            <person name="Ma Q."/>
            <person name="Ju M."/>
            <person name="Zhao R."/>
            <person name="Li G."/>
            <person name="Mu C."/>
            <person name="Tian Q."/>
            <person name="Mei H."/>
            <person name="Zhang T."/>
            <person name="Gao T."/>
            <person name="Zhang H."/>
        </authorList>
    </citation>
    <scope>NUCLEOTIDE SEQUENCE</scope>
    <source>
        <strain evidence="12">3651</strain>
    </source>
</reference>
<accession>A0AAE1YJL4</accession>
<feature type="transmembrane region" description="Helical" evidence="10">
    <location>
        <begin position="128"/>
        <end position="148"/>
    </location>
</feature>
<dbReference type="GO" id="GO:0005737">
    <property type="term" value="C:cytoplasm"/>
    <property type="evidence" value="ECO:0007669"/>
    <property type="project" value="TreeGrafter"/>
</dbReference>
<dbReference type="PANTHER" id="PTHR12064:SF72">
    <property type="entry name" value="CBS DOMAIN PROTEIN"/>
    <property type="match status" value="1"/>
</dbReference>
<dbReference type="EMBL" id="JACGWO010000003">
    <property type="protein sequence ID" value="KAK4431426.1"/>
    <property type="molecule type" value="Genomic_DNA"/>
</dbReference>
<dbReference type="GO" id="GO:0016020">
    <property type="term" value="C:membrane"/>
    <property type="evidence" value="ECO:0007669"/>
    <property type="project" value="UniProtKB-SubCell"/>
</dbReference>
<dbReference type="PANTHER" id="PTHR12064">
    <property type="entry name" value="METAL TRANSPORTER CNNM"/>
    <property type="match status" value="1"/>
</dbReference>
<organism evidence="12 13">
    <name type="scientific">Sesamum alatum</name>
    <dbReference type="NCBI Taxonomy" id="300844"/>
    <lineage>
        <taxon>Eukaryota</taxon>
        <taxon>Viridiplantae</taxon>
        <taxon>Streptophyta</taxon>
        <taxon>Embryophyta</taxon>
        <taxon>Tracheophyta</taxon>
        <taxon>Spermatophyta</taxon>
        <taxon>Magnoliopsida</taxon>
        <taxon>eudicotyledons</taxon>
        <taxon>Gunneridae</taxon>
        <taxon>Pentapetalae</taxon>
        <taxon>asterids</taxon>
        <taxon>lamiids</taxon>
        <taxon>Lamiales</taxon>
        <taxon>Pedaliaceae</taxon>
        <taxon>Sesamum</taxon>
    </lineage>
</organism>
<evidence type="ECO:0000313" key="12">
    <source>
        <dbReference type="EMBL" id="KAK4431426.1"/>
    </source>
</evidence>
<dbReference type="InterPro" id="IPR046342">
    <property type="entry name" value="CBS_dom_sf"/>
</dbReference>
<dbReference type="Gene3D" id="3.10.580.10">
    <property type="entry name" value="CBS-domain"/>
    <property type="match status" value="2"/>
</dbReference>
<protein>
    <submittedName>
        <fullName evidence="12">DUF21 domain-containing protein</fullName>
    </submittedName>
</protein>
<sequence length="500" mass="55643">MEEENTPWWEPELWVGVVISLILVLFAGLTSGLSLGLLSHSKVDLEVLVKSGLPKDQKNAAKVLPVVRNECFLLCTLLIAKSLATEALPLFLDRILPFWSAILVSVVLVVAFVEVIPQAVCSKHGLSLGAKFTLFVRFLLFVLAPVAYPVSKLLDWLLGKNHSAIFRRAELKALVDLHGVKAGKGGDLTDDETTIISGALGMMEKIARDAMTPLSKAFSLDINSKLDMTTMKIIASKGHSRIPIYSDNPANIIGLILVKNLIFYHPEDETPIKDLTIRRIHRVYEDWPLYDVLKLFQEGHGHMAVVVKSEKDAKEASPKASNNSNKETNSDGNIHSLGELLSHSPDNAMKRPRLPQQLNRWERRDGNLSNEELESLKSRFIDEEVVGIITMEDVLEELLQEDILDETDHHVEIHDKIRVRFVPSTRSSSSASRGASLSSYYQTPLLNSPQLPLYVSPSIRPSISTSRVRPTVNSSRSFSACSHSSLSFHQDFDELAFQTV</sequence>
<evidence type="ECO:0000313" key="13">
    <source>
        <dbReference type="Proteomes" id="UP001293254"/>
    </source>
</evidence>
<evidence type="ECO:0000256" key="4">
    <source>
        <dbReference type="ARBA" id="ARBA00022989"/>
    </source>
</evidence>
<keyword evidence="5" id="KW-0129">CBS domain</keyword>
<evidence type="ECO:0000256" key="3">
    <source>
        <dbReference type="ARBA" id="ARBA00022737"/>
    </source>
</evidence>
<dbReference type="InterPro" id="IPR000644">
    <property type="entry name" value="CBS_dom"/>
</dbReference>
<keyword evidence="6 8" id="KW-0472">Membrane</keyword>
<evidence type="ECO:0000256" key="7">
    <source>
        <dbReference type="ARBA" id="ARBA00023180"/>
    </source>
</evidence>
<evidence type="ECO:0000259" key="11">
    <source>
        <dbReference type="PROSITE" id="PS51846"/>
    </source>
</evidence>
<dbReference type="FunFam" id="3.10.580.10:FF:000015">
    <property type="entry name" value="DUF21 domain-containing protein"/>
    <property type="match status" value="1"/>
</dbReference>
<evidence type="ECO:0000256" key="9">
    <source>
        <dbReference type="SAM" id="MobiDB-lite"/>
    </source>
</evidence>
<feature type="transmembrane region" description="Helical" evidence="10">
    <location>
        <begin position="13"/>
        <end position="38"/>
    </location>
</feature>
<gene>
    <name evidence="12" type="ORF">Salat_0904700</name>
</gene>
<keyword evidence="3" id="KW-0677">Repeat</keyword>
<keyword evidence="13" id="KW-1185">Reference proteome</keyword>
<dbReference type="GO" id="GO:0030026">
    <property type="term" value="P:intracellular manganese ion homeostasis"/>
    <property type="evidence" value="ECO:0007669"/>
    <property type="project" value="TreeGrafter"/>
</dbReference>
<dbReference type="SUPFAM" id="SSF54631">
    <property type="entry name" value="CBS-domain pair"/>
    <property type="match status" value="1"/>
</dbReference>
<evidence type="ECO:0000256" key="8">
    <source>
        <dbReference type="PROSITE-ProRule" id="PRU01193"/>
    </source>
</evidence>
<evidence type="ECO:0000256" key="5">
    <source>
        <dbReference type="ARBA" id="ARBA00023122"/>
    </source>
</evidence>
<name>A0AAE1YJL4_9LAMI</name>